<feature type="coiled-coil region" evidence="1">
    <location>
        <begin position="49"/>
        <end position="76"/>
    </location>
</feature>
<protein>
    <submittedName>
        <fullName evidence="2">Uncharacterized protein</fullName>
    </submittedName>
</protein>
<dbReference type="AlphaFoldDB" id="A0A484M9A4"/>
<proteinExistence type="predicted"/>
<gene>
    <name evidence="2" type="ORF">CCAM_LOCUS26915</name>
</gene>
<name>A0A484M9A4_9ASTE</name>
<reference evidence="2 3" key="1">
    <citation type="submission" date="2018-04" db="EMBL/GenBank/DDBJ databases">
        <authorList>
            <person name="Vogel A."/>
        </authorList>
    </citation>
    <scope>NUCLEOTIDE SEQUENCE [LARGE SCALE GENOMIC DNA]</scope>
</reference>
<dbReference type="EMBL" id="OOIL02002851">
    <property type="protein sequence ID" value="VFQ85139.1"/>
    <property type="molecule type" value="Genomic_DNA"/>
</dbReference>
<evidence type="ECO:0000313" key="2">
    <source>
        <dbReference type="EMBL" id="VFQ85139.1"/>
    </source>
</evidence>
<sequence length="152" mass="17556">MDVGISKAPWRIMVFLEYPWLTLKGRDIFPNATISRMATNAVATIPEPRVKEKARAEKLEQRRKEKEAQLALEKQHLVQEDFKIMTTDVENLPPREHAVVLMMKDKITLRWLAGEKGKHFHGREKERKGKVKADVTLSWKKGKRGKKGTPMA</sequence>
<keyword evidence="3" id="KW-1185">Reference proteome</keyword>
<evidence type="ECO:0000256" key="1">
    <source>
        <dbReference type="SAM" id="Coils"/>
    </source>
</evidence>
<keyword evidence="1" id="KW-0175">Coiled coil</keyword>
<accession>A0A484M9A4</accession>
<organism evidence="2 3">
    <name type="scientific">Cuscuta campestris</name>
    <dbReference type="NCBI Taxonomy" id="132261"/>
    <lineage>
        <taxon>Eukaryota</taxon>
        <taxon>Viridiplantae</taxon>
        <taxon>Streptophyta</taxon>
        <taxon>Embryophyta</taxon>
        <taxon>Tracheophyta</taxon>
        <taxon>Spermatophyta</taxon>
        <taxon>Magnoliopsida</taxon>
        <taxon>eudicotyledons</taxon>
        <taxon>Gunneridae</taxon>
        <taxon>Pentapetalae</taxon>
        <taxon>asterids</taxon>
        <taxon>lamiids</taxon>
        <taxon>Solanales</taxon>
        <taxon>Convolvulaceae</taxon>
        <taxon>Cuscuteae</taxon>
        <taxon>Cuscuta</taxon>
        <taxon>Cuscuta subgen. Grammica</taxon>
        <taxon>Cuscuta sect. Cleistogrammica</taxon>
    </lineage>
</organism>
<evidence type="ECO:0000313" key="3">
    <source>
        <dbReference type="Proteomes" id="UP000595140"/>
    </source>
</evidence>
<dbReference type="Proteomes" id="UP000595140">
    <property type="component" value="Unassembled WGS sequence"/>
</dbReference>